<dbReference type="Proteomes" id="UP000264036">
    <property type="component" value="Unassembled WGS sequence"/>
</dbReference>
<evidence type="ECO:0000256" key="12">
    <source>
        <dbReference type="HAMAP-Rule" id="MF_00418"/>
    </source>
</evidence>
<dbReference type="PANTHER" id="PTHR12128:SF66">
    <property type="entry name" value="4-HYDROXY-2-OXOGLUTARATE ALDOLASE, MITOCHONDRIAL"/>
    <property type="match status" value="1"/>
</dbReference>
<evidence type="ECO:0000256" key="6">
    <source>
        <dbReference type="ARBA" id="ARBA00022605"/>
    </source>
</evidence>
<dbReference type="UniPathway" id="UPA00034">
    <property type="reaction ID" value="UER00017"/>
</dbReference>
<keyword evidence="10 12" id="KW-0704">Schiff base</keyword>
<evidence type="ECO:0000256" key="9">
    <source>
        <dbReference type="ARBA" id="ARBA00023239"/>
    </source>
</evidence>
<proteinExistence type="inferred from homology"/>
<sequence>MAVDSSSYPVFTGSFPALVTPMQPNGDIDYDAYKKLIDWHIQEGSDGLVVVGTSGESPTVDVSEHTDLIRVAVEHTAGRIPVIAGVGANSTAEAIHLTKKAREVGADAGLSVVPYYNKPTQEGLFRHFEAIAREGGLPIMLYNVPGRTVADLSNDTILRLAQVQGIIGIKDATADIARLGLLLRDKPEYFQVFSGDDPTAAALILLGGNGNISVTANIAPALMHELCVAARSGDVPRTRELNAKLAGVNKVLFVEANPIPVKWALVQMGLIQAGYRLPMCDLGAQHHETVLTALKDLGLVK</sequence>
<accession>A0A356LJG4</accession>
<keyword evidence="9 12" id="KW-0456">Lyase</keyword>
<dbReference type="GO" id="GO:0008840">
    <property type="term" value="F:4-hydroxy-tetrahydrodipicolinate synthase activity"/>
    <property type="evidence" value="ECO:0007669"/>
    <property type="project" value="UniProtKB-UniRule"/>
</dbReference>
<evidence type="ECO:0000256" key="4">
    <source>
        <dbReference type="ARBA" id="ARBA00012086"/>
    </source>
</evidence>
<dbReference type="EMBL" id="DOEK01000035">
    <property type="protein sequence ID" value="HBP31117.1"/>
    <property type="molecule type" value="Genomic_DNA"/>
</dbReference>
<dbReference type="GO" id="GO:0009089">
    <property type="term" value="P:lysine biosynthetic process via diaminopimelate"/>
    <property type="evidence" value="ECO:0007669"/>
    <property type="project" value="UniProtKB-UniRule"/>
</dbReference>
<name>A0A356LJG4_9BURK</name>
<comment type="caution">
    <text evidence="12">Was originally thought to be a dihydrodipicolinate synthase (DHDPS), catalyzing the condensation of (S)-aspartate-beta-semialdehyde [(S)-ASA] and pyruvate to dihydrodipicolinate (DHDP). However, it was shown in E.coli that the product of the enzymatic reaction is not dihydrodipicolinate but in fact (4S)-4-hydroxy-2,3,4,5-tetrahydro-(2S)-dipicolinic acid (HTPA), and that the consecutive dehydration reaction leading to DHDP is not spontaneous but catalyzed by DapB.</text>
</comment>
<evidence type="ECO:0000256" key="11">
    <source>
        <dbReference type="ARBA" id="ARBA00047836"/>
    </source>
</evidence>
<dbReference type="NCBIfam" id="TIGR00674">
    <property type="entry name" value="dapA"/>
    <property type="match status" value="1"/>
</dbReference>
<feature type="binding site" evidence="12 15">
    <location>
        <position position="212"/>
    </location>
    <ligand>
        <name>pyruvate</name>
        <dbReference type="ChEBI" id="CHEBI:15361"/>
    </ligand>
</feature>
<feature type="site" description="Part of a proton relay during catalysis" evidence="12">
    <location>
        <position position="116"/>
    </location>
</feature>
<keyword evidence="7 12" id="KW-0220">Diaminopimelate biosynthesis</keyword>
<keyword evidence="6 12" id="KW-0028">Amino-acid biosynthesis</keyword>
<organism evidence="16 17">
    <name type="scientific">Advenella kashmirensis</name>
    <dbReference type="NCBI Taxonomy" id="310575"/>
    <lineage>
        <taxon>Bacteria</taxon>
        <taxon>Pseudomonadati</taxon>
        <taxon>Pseudomonadota</taxon>
        <taxon>Betaproteobacteria</taxon>
        <taxon>Burkholderiales</taxon>
        <taxon>Alcaligenaceae</taxon>
    </lineage>
</organism>
<comment type="caution">
    <text evidence="16">The sequence shown here is derived from an EMBL/GenBank/DDBJ whole genome shotgun (WGS) entry which is preliminary data.</text>
</comment>
<evidence type="ECO:0000256" key="13">
    <source>
        <dbReference type="PIRNR" id="PIRNR001365"/>
    </source>
</evidence>
<dbReference type="SUPFAM" id="SSF51569">
    <property type="entry name" value="Aldolase"/>
    <property type="match status" value="1"/>
</dbReference>
<dbReference type="InterPro" id="IPR013785">
    <property type="entry name" value="Aldolase_TIM"/>
</dbReference>
<dbReference type="Gene3D" id="3.20.20.70">
    <property type="entry name" value="Aldolase class I"/>
    <property type="match status" value="1"/>
</dbReference>
<dbReference type="PANTHER" id="PTHR12128">
    <property type="entry name" value="DIHYDRODIPICOLINATE SYNTHASE"/>
    <property type="match status" value="1"/>
</dbReference>
<keyword evidence="8 12" id="KW-0457">Lysine biosynthesis</keyword>
<keyword evidence="5 12" id="KW-0963">Cytoplasm</keyword>
<dbReference type="HAMAP" id="MF_00418">
    <property type="entry name" value="DapA"/>
    <property type="match status" value="1"/>
</dbReference>
<evidence type="ECO:0000256" key="7">
    <source>
        <dbReference type="ARBA" id="ARBA00022915"/>
    </source>
</evidence>
<dbReference type="SMART" id="SM01130">
    <property type="entry name" value="DHDPS"/>
    <property type="match status" value="1"/>
</dbReference>
<evidence type="ECO:0000313" key="17">
    <source>
        <dbReference type="Proteomes" id="UP000264036"/>
    </source>
</evidence>
<dbReference type="InterPro" id="IPR020625">
    <property type="entry name" value="Schiff_base-form_aldolases_AS"/>
</dbReference>
<comment type="pathway">
    <text evidence="2 12">Amino-acid biosynthesis; L-lysine biosynthesis via DAP pathway; (S)-tetrahydrodipicolinate from L-aspartate: step 3/4.</text>
</comment>
<dbReference type="AlphaFoldDB" id="A0A356LJG4"/>
<feature type="binding site" evidence="12">
    <location>
        <position position="54"/>
    </location>
    <ligand>
        <name>pyruvate</name>
        <dbReference type="ChEBI" id="CHEBI:15361"/>
    </ligand>
</feature>
<evidence type="ECO:0000256" key="10">
    <source>
        <dbReference type="ARBA" id="ARBA00023270"/>
    </source>
</evidence>
<evidence type="ECO:0000256" key="3">
    <source>
        <dbReference type="ARBA" id="ARBA00007592"/>
    </source>
</evidence>
<comment type="catalytic activity">
    <reaction evidence="11 12">
        <text>L-aspartate 4-semialdehyde + pyruvate = (2S,4S)-4-hydroxy-2,3,4,5-tetrahydrodipicolinate + H2O + H(+)</text>
        <dbReference type="Rhea" id="RHEA:34171"/>
        <dbReference type="ChEBI" id="CHEBI:15361"/>
        <dbReference type="ChEBI" id="CHEBI:15377"/>
        <dbReference type="ChEBI" id="CHEBI:15378"/>
        <dbReference type="ChEBI" id="CHEBI:67139"/>
        <dbReference type="ChEBI" id="CHEBI:537519"/>
        <dbReference type="EC" id="4.3.3.7"/>
    </reaction>
</comment>
<feature type="active site" description="Schiff-base intermediate with substrate" evidence="12 14">
    <location>
        <position position="170"/>
    </location>
</feature>
<dbReference type="GO" id="GO:0019877">
    <property type="term" value="P:diaminopimelate biosynthetic process"/>
    <property type="evidence" value="ECO:0007669"/>
    <property type="project" value="UniProtKB-UniRule"/>
</dbReference>
<evidence type="ECO:0000256" key="5">
    <source>
        <dbReference type="ARBA" id="ARBA00022490"/>
    </source>
</evidence>
<comment type="similarity">
    <text evidence="3 12 13">Belongs to the DapA family.</text>
</comment>
<dbReference type="PROSITE" id="PS00666">
    <property type="entry name" value="DHDPS_2"/>
    <property type="match status" value="1"/>
</dbReference>
<dbReference type="InterPro" id="IPR005263">
    <property type="entry name" value="DapA"/>
</dbReference>
<dbReference type="PIRSF" id="PIRSF001365">
    <property type="entry name" value="DHDPS"/>
    <property type="match status" value="1"/>
</dbReference>
<feature type="active site" description="Proton donor/acceptor" evidence="12 14">
    <location>
        <position position="142"/>
    </location>
</feature>
<evidence type="ECO:0000256" key="14">
    <source>
        <dbReference type="PIRSR" id="PIRSR001365-1"/>
    </source>
</evidence>
<dbReference type="CDD" id="cd00950">
    <property type="entry name" value="DHDPS"/>
    <property type="match status" value="1"/>
</dbReference>
<dbReference type="PRINTS" id="PR00146">
    <property type="entry name" value="DHPICSNTHASE"/>
</dbReference>
<reference evidence="16 17" key="1">
    <citation type="journal article" date="2018" name="Nat. Biotechnol.">
        <title>A standardized bacterial taxonomy based on genome phylogeny substantially revises the tree of life.</title>
        <authorList>
            <person name="Parks D.H."/>
            <person name="Chuvochina M."/>
            <person name="Waite D.W."/>
            <person name="Rinke C."/>
            <person name="Skarshewski A."/>
            <person name="Chaumeil P.A."/>
            <person name="Hugenholtz P."/>
        </authorList>
    </citation>
    <scope>NUCLEOTIDE SEQUENCE [LARGE SCALE GENOMIC DNA]</scope>
    <source>
        <strain evidence="16">UBA10707</strain>
    </source>
</reference>
<dbReference type="EC" id="4.3.3.7" evidence="4 12"/>
<evidence type="ECO:0000313" key="16">
    <source>
        <dbReference type="EMBL" id="HBP31117.1"/>
    </source>
</evidence>
<protein>
    <recommendedName>
        <fullName evidence="4 12">4-hydroxy-tetrahydrodipicolinate synthase</fullName>
        <shortName evidence="12">HTPA synthase</shortName>
        <ecNumber evidence="4 12">4.3.3.7</ecNumber>
    </recommendedName>
</protein>
<comment type="function">
    <text evidence="1 12">Catalyzes the condensation of (S)-aspartate-beta-semialdehyde [(S)-ASA] and pyruvate to 4-hydroxy-tetrahydrodipicolinate (HTPA).</text>
</comment>
<evidence type="ECO:0000256" key="15">
    <source>
        <dbReference type="PIRSR" id="PIRSR001365-2"/>
    </source>
</evidence>
<comment type="subcellular location">
    <subcellularLocation>
        <location evidence="12">Cytoplasm</location>
    </subcellularLocation>
</comment>
<comment type="subunit">
    <text evidence="12">Homotetramer; dimer of dimers.</text>
</comment>
<dbReference type="Pfam" id="PF00701">
    <property type="entry name" value="DHDPS"/>
    <property type="match status" value="1"/>
</dbReference>
<evidence type="ECO:0000256" key="8">
    <source>
        <dbReference type="ARBA" id="ARBA00023154"/>
    </source>
</evidence>
<dbReference type="InterPro" id="IPR002220">
    <property type="entry name" value="DapA-like"/>
</dbReference>
<gene>
    <name evidence="12" type="primary">dapA</name>
    <name evidence="16" type="ORF">DD666_17115</name>
</gene>
<dbReference type="GO" id="GO:0005829">
    <property type="term" value="C:cytosol"/>
    <property type="evidence" value="ECO:0007669"/>
    <property type="project" value="TreeGrafter"/>
</dbReference>
<evidence type="ECO:0000256" key="2">
    <source>
        <dbReference type="ARBA" id="ARBA00005120"/>
    </source>
</evidence>
<feature type="site" description="Part of a proton relay during catalysis" evidence="12">
    <location>
        <position position="53"/>
    </location>
</feature>
<evidence type="ECO:0000256" key="1">
    <source>
        <dbReference type="ARBA" id="ARBA00003294"/>
    </source>
</evidence>